<dbReference type="EMBL" id="AM238664">
    <property type="protein sequence ID" value="CAJ88482.1"/>
    <property type="molecule type" value="Genomic_DNA"/>
</dbReference>
<feature type="domain" description="FhaA N-terminal" evidence="2">
    <location>
        <begin position="5"/>
        <end position="115"/>
    </location>
</feature>
<protein>
    <submittedName>
        <fullName evidence="4">Putative TapA protein</fullName>
    </submittedName>
</protein>
<name>A0ADC6_STRA7</name>
<evidence type="ECO:0000313" key="3">
    <source>
        <dbReference type="EMBL" id="AKZ59850.1"/>
    </source>
</evidence>
<reference evidence="4" key="2">
    <citation type="journal article" date="2006" name="Mol. Biol. Evol.">
        <title>Evolution of the terminal regions of the Streptomyces linear chromosome.</title>
        <authorList>
            <person name="Choulet F."/>
            <person name="Aigle B."/>
            <person name="Gallois A."/>
            <person name="Mangenot S."/>
            <person name="Gerbaud C."/>
            <person name="Truong C."/>
            <person name="Francou F.X."/>
            <person name="Fourrier C."/>
            <person name="Guerineau M."/>
            <person name="Decaris B."/>
            <person name="Barbe V."/>
            <person name="Pernodet J.L."/>
            <person name="Leblond P."/>
        </authorList>
    </citation>
    <scope>NUCLEOTIDE SEQUENCE</scope>
    <source>
        <strain evidence="4">ATCC 23877</strain>
    </source>
</reference>
<dbReference type="Proteomes" id="UP000061018">
    <property type="component" value="Chromosome"/>
</dbReference>
<dbReference type="STRING" id="1889.SAM40697_6136"/>
<organism evidence="4">
    <name type="scientific">Streptomyces ambofaciens (strain ATCC 23877 / 3486 / DSM 40053 / JCM 4204 / NBRC 12836 / NRRL B-2516)</name>
    <dbReference type="NCBI Taxonomy" id="278992"/>
    <lineage>
        <taxon>Bacteria</taxon>
        <taxon>Bacillati</taxon>
        <taxon>Actinomycetota</taxon>
        <taxon>Actinomycetes</taxon>
        <taxon>Kitasatosporales</taxon>
        <taxon>Streptomycetaceae</taxon>
        <taxon>Streptomyces</taxon>
    </lineage>
</organism>
<reference evidence="5" key="3">
    <citation type="journal article" date="2015" name="J. Biotechnol.">
        <title>Complete genome sequence of Streptomyces ambofaciens ATCC 23877, the spiramycin producer.</title>
        <authorList>
            <person name="Thibessard A."/>
            <person name="Haas D."/>
            <person name="Gerbaud C."/>
            <person name="Aigle B."/>
            <person name="Lautru S."/>
            <person name="Pernodet J.L."/>
            <person name="Leblond P."/>
        </authorList>
    </citation>
    <scope>NUCLEOTIDE SEQUENCE [LARGE SCALE GENOMIC DNA]</scope>
    <source>
        <strain evidence="5">ATCC 23877 / 3486 / DSM 40053 / JCM 4204 / NBRC 12836 / NRRL B-2516</strain>
    </source>
</reference>
<evidence type="ECO:0000313" key="5">
    <source>
        <dbReference type="Proteomes" id="UP000061018"/>
    </source>
</evidence>
<dbReference type="Gene3D" id="3.30.2320.60">
    <property type="entry name" value="FhaA, phosphopeptide-binding domain (DUF3662)"/>
    <property type="match status" value="1"/>
</dbReference>
<reference evidence="3" key="4">
    <citation type="submission" date="2015-07" db="EMBL/GenBank/DDBJ databases">
        <title>Complete genome sequence of Streptomyces ambofaciens ATCC 23877, the spiramycin producer.</title>
        <authorList>
            <person name="Thibessard A."/>
            <person name="Haas D."/>
            <person name="Gerbaud C."/>
            <person name="Aigle B."/>
            <person name="Lautru S."/>
            <person name="Pernodet J.-L."/>
            <person name="Leblond P."/>
        </authorList>
    </citation>
    <scope>NUCLEOTIDE SEQUENCE [LARGE SCALE GENOMIC DNA]</scope>
    <source>
        <strain evidence="3">ATCC 23877</strain>
    </source>
</reference>
<reference evidence="4" key="1">
    <citation type="journal article" date="2006" name="Microbiology (Mosc.)">
        <title>Multiple biosynthetic and uptake systems mediate siderophore-dependent iron acquisition in Streptomyces coelicolor A3(2) and Streptomyces ambofaciens ATCC 23877.</title>
        <authorList>
            <person name="Barona-Gomez F."/>
            <person name="Lautru S."/>
            <person name="Francou F.X."/>
            <person name="Leblond P."/>
            <person name="Pernodet J.L."/>
            <person name="Challis G.L."/>
        </authorList>
    </citation>
    <scope>NUCLEOTIDE SEQUENCE</scope>
    <source>
        <strain evidence="4">ATCC 23877</strain>
    </source>
</reference>
<dbReference type="AlphaFoldDB" id="A0ADC6"/>
<feature type="region of interest" description="Disordered" evidence="1">
    <location>
        <begin position="123"/>
        <end position="233"/>
    </location>
</feature>
<sequence length="233" mass="23556">MGAISALEKSLEKRLEALWARLFEKDPVELLDALRTECDDNAVVSPAGRVMVPNAYDVALAGVVHDELACRDGRVGQVLTDSLVRHAERHGYEWAGPLAVHITRSDDVPNGRYHVASSVMPHVSADGFPHAEPKPRPTDGEARPSDQAPASAPVPAPAPAPAPASAPAAAPAPAPVAPAPAPDVAPAQAPAPVVAPAPAPVAPAPAPAAAPVQAPAPAPAPAPATVRPAFGDA</sequence>
<evidence type="ECO:0000313" key="4">
    <source>
        <dbReference type="EMBL" id="CAJ88482.1"/>
    </source>
</evidence>
<feature type="compositionally biased region" description="Pro residues" evidence="1">
    <location>
        <begin position="193"/>
        <end position="222"/>
    </location>
</feature>
<evidence type="ECO:0000259" key="2">
    <source>
        <dbReference type="Pfam" id="PF12401"/>
    </source>
</evidence>
<dbReference type="InterPro" id="IPR022128">
    <property type="entry name" value="FhaA_N"/>
</dbReference>
<proteinExistence type="predicted"/>
<accession>A0ADC6</accession>
<feature type="compositionally biased region" description="Basic and acidic residues" evidence="1">
    <location>
        <begin position="129"/>
        <end position="144"/>
    </location>
</feature>
<gene>
    <name evidence="3" type="ORF">SAM23877_6805</name>
    <name evidence="4" type="ORF">SAMR0773</name>
</gene>
<feature type="compositionally biased region" description="Pro residues" evidence="1">
    <location>
        <begin position="152"/>
        <end position="183"/>
    </location>
</feature>
<dbReference type="EMBL" id="CP012382">
    <property type="protein sequence ID" value="AKZ59850.1"/>
    <property type="molecule type" value="Genomic_DNA"/>
</dbReference>
<evidence type="ECO:0000256" key="1">
    <source>
        <dbReference type="SAM" id="MobiDB-lite"/>
    </source>
</evidence>
<dbReference type="InterPro" id="IPR042287">
    <property type="entry name" value="FhaA_N_sf"/>
</dbReference>
<dbReference type="KEGG" id="samb:SAM23877_6805"/>
<dbReference type="Pfam" id="PF12401">
    <property type="entry name" value="FhaA_N"/>
    <property type="match status" value="1"/>
</dbReference>